<dbReference type="RefSeq" id="WP_266351399.1">
    <property type="nucleotide sequence ID" value="NZ_JAPKNG010000010.1"/>
</dbReference>
<evidence type="ECO:0000313" key="1">
    <source>
        <dbReference type="EMBL" id="MDQ0440512.1"/>
    </source>
</evidence>
<dbReference type="EMBL" id="JAUSVO010000010">
    <property type="protein sequence ID" value="MDQ0440512.1"/>
    <property type="molecule type" value="Genomic_DNA"/>
</dbReference>
<sequence>MADALFGKTWHMNSGASIFSSDFKPATETRLYEERDNGYKLTVSGSNNGNYYQWWYEAYHDGKSYPVHGRSDVSAITIYRISDKITVGFFEKEVSPGVMMPGGPYARKLSADGTSLEVQAAGRNSDGTAFFDVINYQL</sequence>
<organism evidence="1 2">
    <name type="scientific">Kaistia dalseonensis</name>
    <dbReference type="NCBI Taxonomy" id="410840"/>
    <lineage>
        <taxon>Bacteria</taxon>
        <taxon>Pseudomonadati</taxon>
        <taxon>Pseudomonadota</taxon>
        <taxon>Alphaproteobacteria</taxon>
        <taxon>Hyphomicrobiales</taxon>
        <taxon>Kaistiaceae</taxon>
        <taxon>Kaistia</taxon>
    </lineage>
</organism>
<proteinExistence type="predicted"/>
<comment type="caution">
    <text evidence="1">The sequence shown here is derived from an EMBL/GenBank/DDBJ whole genome shotgun (WGS) entry which is preliminary data.</text>
</comment>
<name>A0ABU0HDW0_9HYPH</name>
<dbReference type="Proteomes" id="UP001241603">
    <property type="component" value="Unassembled WGS sequence"/>
</dbReference>
<keyword evidence="2" id="KW-1185">Reference proteome</keyword>
<evidence type="ECO:0000313" key="2">
    <source>
        <dbReference type="Proteomes" id="UP001241603"/>
    </source>
</evidence>
<gene>
    <name evidence="1" type="ORF">QO014_004929</name>
</gene>
<reference evidence="1 2" key="1">
    <citation type="submission" date="2023-07" db="EMBL/GenBank/DDBJ databases">
        <title>Genomic Encyclopedia of Type Strains, Phase IV (KMG-IV): sequencing the most valuable type-strain genomes for metagenomic binning, comparative biology and taxonomic classification.</title>
        <authorList>
            <person name="Goeker M."/>
        </authorList>
    </citation>
    <scope>NUCLEOTIDE SEQUENCE [LARGE SCALE GENOMIC DNA]</scope>
    <source>
        <strain evidence="1 2">B6-8</strain>
    </source>
</reference>
<accession>A0ABU0HDW0</accession>
<protein>
    <submittedName>
        <fullName evidence="1">Uncharacterized protein with LGFP repeats</fullName>
    </submittedName>
</protein>